<sequence>MDTPPDRWRNTVALNLDSAYLCMRAALPHLAEAPGAAIVNISSAAGVLGVKGGAAYASAKAGLQMLTRVAAAEWGPKDVRCNAIAVGSVATEGALRSWARFGATAESMGREVPLRRVGRPDDIAYGVLFLVSPMSAWITGQTLAIDGGPRIPAALDDDML</sequence>
<keyword evidence="4" id="KW-1185">Reference proteome</keyword>
<dbReference type="GO" id="GO:0016491">
    <property type="term" value="F:oxidoreductase activity"/>
    <property type="evidence" value="ECO:0007669"/>
    <property type="project" value="UniProtKB-KW"/>
</dbReference>
<evidence type="ECO:0000313" key="4">
    <source>
        <dbReference type="Proteomes" id="UP000006265"/>
    </source>
</evidence>
<evidence type="ECO:0000256" key="2">
    <source>
        <dbReference type="ARBA" id="ARBA00023002"/>
    </source>
</evidence>
<dbReference type="PANTHER" id="PTHR24321">
    <property type="entry name" value="DEHYDROGENASES, SHORT CHAIN"/>
    <property type="match status" value="1"/>
</dbReference>
<dbReference type="SUPFAM" id="SSF51735">
    <property type="entry name" value="NAD(P)-binding Rossmann-fold domains"/>
    <property type="match status" value="1"/>
</dbReference>
<dbReference type="PATRIC" id="fig|1122247.3.peg.1767"/>
<protein>
    <submittedName>
        <fullName evidence="3">Short chain dehydrogenase family protein</fullName>
    </submittedName>
</protein>
<organism evidence="3 4">
    <name type="scientific">Mycolicibacterium hassiacum (strain DSM 44199 / CIP 105218 / JCM 12690 / 3849)</name>
    <name type="common">Mycobacterium hassiacum</name>
    <dbReference type="NCBI Taxonomy" id="1122247"/>
    <lineage>
        <taxon>Bacteria</taxon>
        <taxon>Bacillati</taxon>
        <taxon>Actinomycetota</taxon>
        <taxon>Actinomycetes</taxon>
        <taxon>Mycobacteriales</taxon>
        <taxon>Mycobacteriaceae</taxon>
        <taxon>Mycolicibacterium</taxon>
    </lineage>
</organism>
<dbReference type="RefSeq" id="WP_005626777.1">
    <property type="nucleotide sequence ID" value="NZ_AMRA01000046.1"/>
</dbReference>
<dbReference type="STRING" id="1122247.GCA_000379865_04810"/>
<dbReference type="Gene3D" id="3.40.50.720">
    <property type="entry name" value="NAD(P)-binding Rossmann-like Domain"/>
    <property type="match status" value="1"/>
</dbReference>
<dbReference type="eggNOG" id="COG1028">
    <property type="taxonomic scope" value="Bacteria"/>
</dbReference>
<reference evidence="3 4" key="1">
    <citation type="journal article" date="2012" name="J. Bacteriol.">
        <title>Genome sequence of Mycobacterium hassiacum DSM 44199, a rare source of heat-stable mycobacterial proteins.</title>
        <authorList>
            <person name="Tiago I."/>
            <person name="Maranha A."/>
            <person name="Mendes V."/>
            <person name="Alarico S."/>
            <person name="Moynihan P.J."/>
            <person name="Clarke A.J."/>
            <person name="Macedo-Ribeiro S."/>
            <person name="Pereira P.J."/>
            <person name="Empadinhas N."/>
        </authorList>
    </citation>
    <scope>NUCLEOTIDE SEQUENCE [LARGE SCALE GENOMIC DNA]</scope>
    <source>
        <strain evidence="4">DSM 44199 / CIP 105218 / JCM 12690 / 3849</strain>
    </source>
</reference>
<dbReference type="EMBL" id="AMRA01000046">
    <property type="protein sequence ID" value="EKF24077.1"/>
    <property type="molecule type" value="Genomic_DNA"/>
</dbReference>
<proteinExistence type="inferred from homology"/>
<dbReference type="InterPro" id="IPR020904">
    <property type="entry name" value="Sc_DH/Rdtase_CS"/>
</dbReference>
<gene>
    <name evidence="3" type="ORF">C731_1837</name>
</gene>
<comment type="similarity">
    <text evidence="1">Belongs to the short-chain dehydrogenases/reductases (SDR) family.</text>
</comment>
<dbReference type="InterPro" id="IPR002347">
    <property type="entry name" value="SDR_fam"/>
</dbReference>
<comment type="caution">
    <text evidence="3">The sequence shown here is derived from an EMBL/GenBank/DDBJ whole genome shotgun (WGS) entry which is preliminary data.</text>
</comment>
<dbReference type="PRINTS" id="PR00081">
    <property type="entry name" value="GDHRDH"/>
</dbReference>
<keyword evidence="2" id="KW-0560">Oxidoreductase</keyword>
<evidence type="ECO:0000256" key="1">
    <source>
        <dbReference type="ARBA" id="ARBA00006484"/>
    </source>
</evidence>
<accession>K5BFN8</accession>
<dbReference type="Proteomes" id="UP000006265">
    <property type="component" value="Unassembled WGS sequence"/>
</dbReference>
<dbReference type="Pfam" id="PF13561">
    <property type="entry name" value="adh_short_C2"/>
    <property type="match status" value="1"/>
</dbReference>
<dbReference type="InterPro" id="IPR036291">
    <property type="entry name" value="NAD(P)-bd_dom_sf"/>
</dbReference>
<dbReference type="AlphaFoldDB" id="K5BFN8"/>
<evidence type="ECO:0000313" key="3">
    <source>
        <dbReference type="EMBL" id="EKF24077.1"/>
    </source>
</evidence>
<dbReference type="PROSITE" id="PS00061">
    <property type="entry name" value="ADH_SHORT"/>
    <property type="match status" value="1"/>
</dbReference>
<dbReference type="CDD" id="cd05233">
    <property type="entry name" value="SDR_c"/>
    <property type="match status" value="1"/>
</dbReference>
<dbReference type="PANTHER" id="PTHR24321:SF8">
    <property type="entry name" value="ESTRADIOL 17-BETA-DEHYDROGENASE 8-RELATED"/>
    <property type="match status" value="1"/>
</dbReference>
<name>K5BFN8_MYCHD</name>